<dbReference type="Pfam" id="PF13350">
    <property type="entry name" value="Y_phosphatase3"/>
    <property type="match status" value="1"/>
</dbReference>
<feature type="domain" description="Tyrosine specific protein phosphatases" evidence="2">
    <location>
        <begin position="153"/>
        <end position="191"/>
    </location>
</feature>
<dbReference type="VEuPathDB" id="FungiDB:PV09_02861"/>
<organism evidence="3 4">
    <name type="scientific">Verruconis gallopava</name>
    <dbReference type="NCBI Taxonomy" id="253628"/>
    <lineage>
        <taxon>Eukaryota</taxon>
        <taxon>Fungi</taxon>
        <taxon>Dikarya</taxon>
        <taxon>Ascomycota</taxon>
        <taxon>Pezizomycotina</taxon>
        <taxon>Dothideomycetes</taxon>
        <taxon>Pleosporomycetidae</taxon>
        <taxon>Venturiales</taxon>
        <taxon>Sympoventuriaceae</taxon>
        <taxon>Verruconis</taxon>
    </lineage>
</organism>
<dbReference type="PANTHER" id="PTHR31126:SF1">
    <property type="entry name" value="TYROSINE SPECIFIC PROTEIN PHOSPHATASES DOMAIN-CONTAINING PROTEIN"/>
    <property type="match status" value="1"/>
</dbReference>
<dbReference type="SUPFAM" id="SSF52799">
    <property type="entry name" value="(Phosphotyrosine protein) phosphatases II"/>
    <property type="match status" value="1"/>
</dbReference>
<dbReference type="GO" id="GO:0004721">
    <property type="term" value="F:phosphoprotein phosphatase activity"/>
    <property type="evidence" value="ECO:0007669"/>
    <property type="project" value="InterPro"/>
</dbReference>
<dbReference type="GeneID" id="27310834"/>
<proteinExistence type="predicted"/>
<dbReference type="HOGENOM" id="CLU_057546_1_3_1"/>
<dbReference type="InParanoid" id="A0A0D2AHN0"/>
<dbReference type="InterPro" id="IPR026893">
    <property type="entry name" value="Tyr/Ser_Pase_IphP-type"/>
</dbReference>
<dbReference type="Gene3D" id="3.90.190.10">
    <property type="entry name" value="Protein tyrosine phosphatase superfamily"/>
    <property type="match status" value="1"/>
</dbReference>
<evidence type="ECO:0000256" key="1">
    <source>
        <dbReference type="SAM" id="MobiDB-lite"/>
    </source>
</evidence>
<protein>
    <recommendedName>
        <fullName evidence="2">Tyrosine specific protein phosphatases domain-containing protein</fullName>
    </recommendedName>
</protein>
<accession>A0A0D2AHN0</accession>
<gene>
    <name evidence="3" type="ORF">PV09_02861</name>
</gene>
<dbReference type="InterPro" id="IPR016130">
    <property type="entry name" value="Tyr_Pase_AS"/>
</dbReference>
<dbReference type="InterPro" id="IPR000387">
    <property type="entry name" value="Tyr_Pase_dom"/>
</dbReference>
<dbReference type="PROSITE" id="PS00383">
    <property type="entry name" value="TYR_PHOSPHATASE_1"/>
    <property type="match status" value="1"/>
</dbReference>
<evidence type="ECO:0000259" key="2">
    <source>
        <dbReference type="PROSITE" id="PS50056"/>
    </source>
</evidence>
<name>A0A0D2AHN0_9PEZI</name>
<dbReference type="STRING" id="253628.A0A0D2AHN0"/>
<dbReference type="OrthoDB" id="449382at2759"/>
<dbReference type="RefSeq" id="XP_016216277.1">
    <property type="nucleotide sequence ID" value="XM_016355971.1"/>
</dbReference>
<evidence type="ECO:0000313" key="4">
    <source>
        <dbReference type="Proteomes" id="UP000053259"/>
    </source>
</evidence>
<keyword evidence="4" id="KW-1185">Reference proteome</keyword>
<sequence length="289" mass="31689">MASNLAAPQPETPASLPSPPFVTMKGIPNFREVGGYPISNEPGKSLRRGLLFRCAEPTKATPEDLEVIRSLGINRIYDLRSMPEIRKHQVANVANGIAGAPYEWEGIERVYAPVFPDESWDPVSMAVRHKEYQKEGPEGMTNAYRTIASEGSKSFGMIVRQILAHPPPGNGFIIHCTAGKDRTGVLAALLLEFAGVPESYILKDYDLTNVGLGKWLDYLVQIVQKQTNSSEESARRMASARPDSMAGFLAWLRTQGGAATYFQNECGLSSSELAQLKQILIADEPPLLK</sequence>
<reference evidence="3 4" key="1">
    <citation type="submission" date="2015-01" db="EMBL/GenBank/DDBJ databases">
        <title>The Genome Sequence of Ochroconis gallopava CBS43764.</title>
        <authorList>
            <consortium name="The Broad Institute Genomics Platform"/>
            <person name="Cuomo C."/>
            <person name="de Hoog S."/>
            <person name="Gorbushina A."/>
            <person name="Stielow B."/>
            <person name="Teixiera M."/>
            <person name="Abouelleil A."/>
            <person name="Chapman S.B."/>
            <person name="Priest M."/>
            <person name="Young S.K."/>
            <person name="Wortman J."/>
            <person name="Nusbaum C."/>
            <person name="Birren B."/>
        </authorList>
    </citation>
    <scope>NUCLEOTIDE SEQUENCE [LARGE SCALE GENOMIC DNA]</scope>
    <source>
        <strain evidence="3 4">CBS 43764</strain>
    </source>
</reference>
<dbReference type="InterPro" id="IPR029021">
    <property type="entry name" value="Prot-tyrosine_phosphatase-like"/>
</dbReference>
<dbReference type="Proteomes" id="UP000053259">
    <property type="component" value="Unassembled WGS sequence"/>
</dbReference>
<feature type="region of interest" description="Disordered" evidence="1">
    <location>
        <begin position="1"/>
        <end position="20"/>
    </location>
</feature>
<dbReference type="PANTHER" id="PTHR31126">
    <property type="entry name" value="TYROSINE-PROTEIN PHOSPHATASE"/>
    <property type="match status" value="1"/>
</dbReference>
<evidence type="ECO:0000313" key="3">
    <source>
        <dbReference type="EMBL" id="KIW06408.1"/>
    </source>
</evidence>
<dbReference type="EMBL" id="KN847535">
    <property type="protein sequence ID" value="KIW06408.1"/>
    <property type="molecule type" value="Genomic_DNA"/>
</dbReference>
<dbReference type="PROSITE" id="PS50056">
    <property type="entry name" value="TYR_PHOSPHATASE_2"/>
    <property type="match status" value="1"/>
</dbReference>
<dbReference type="AlphaFoldDB" id="A0A0D2AHN0"/>